<proteinExistence type="predicted"/>
<keyword evidence="3" id="KW-1185">Reference proteome</keyword>
<organism evidence="1">
    <name type="scientific">Cladocopium goreaui</name>
    <dbReference type="NCBI Taxonomy" id="2562237"/>
    <lineage>
        <taxon>Eukaryota</taxon>
        <taxon>Sar</taxon>
        <taxon>Alveolata</taxon>
        <taxon>Dinophyceae</taxon>
        <taxon>Suessiales</taxon>
        <taxon>Symbiodiniaceae</taxon>
        <taxon>Cladocopium</taxon>
    </lineage>
</organism>
<sequence length="277" mass="31007">MEVFRIYDELADPLGPELCFLGLENVKSILGSKPAMRKIMWVIVQETSKRGLHLSWSTVFLNNVGLEAKRGRVFFLAKRVGCKLWQDQLRPLQEIIPAEWNRLSRSLTTVVPVTLLSEKFIRATNSAETTREFCRKISETCGQYCLVAPFVELGTALTMGKSVAHGVLFDELNVRPEDCMLQAVHTKGLASFVQERGTVENWKQCLKEVKISCHFISDCLWSDEWDSVPDPCLETLGNAATVLEDLMLLLEMSISGAQKTADSEAGIPLREEASSIP</sequence>
<dbReference type="AlphaFoldDB" id="A0A9P1DB08"/>
<reference evidence="2" key="2">
    <citation type="submission" date="2024-04" db="EMBL/GenBank/DDBJ databases">
        <authorList>
            <person name="Chen Y."/>
            <person name="Shah S."/>
            <person name="Dougan E. K."/>
            <person name="Thang M."/>
            <person name="Chan C."/>
        </authorList>
    </citation>
    <scope>NUCLEOTIDE SEQUENCE [LARGE SCALE GENOMIC DNA]</scope>
</reference>
<dbReference type="Proteomes" id="UP001152797">
    <property type="component" value="Unassembled WGS sequence"/>
</dbReference>
<dbReference type="EMBL" id="CAMXCT020003946">
    <property type="protein sequence ID" value="CAL1160385.1"/>
    <property type="molecule type" value="Genomic_DNA"/>
</dbReference>
<dbReference type="EMBL" id="CAMXCT010003946">
    <property type="protein sequence ID" value="CAI4007010.1"/>
    <property type="molecule type" value="Genomic_DNA"/>
</dbReference>
<evidence type="ECO:0000313" key="2">
    <source>
        <dbReference type="EMBL" id="CAL1160385.1"/>
    </source>
</evidence>
<accession>A0A9P1DB08</accession>
<comment type="caution">
    <text evidence="1">The sequence shown here is derived from an EMBL/GenBank/DDBJ whole genome shotgun (WGS) entry which is preliminary data.</text>
</comment>
<name>A0A9P1DB08_9DINO</name>
<gene>
    <name evidence="1" type="ORF">C1SCF055_LOCUS32598</name>
</gene>
<evidence type="ECO:0000313" key="1">
    <source>
        <dbReference type="EMBL" id="CAI4007010.1"/>
    </source>
</evidence>
<evidence type="ECO:0000313" key="3">
    <source>
        <dbReference type="Proteomes" id="UP001152797"/>
    </source>
</evidence>
<protein>
    <submittedName>
        <fullName evidence="1">Uncharacterized protein</fullName>
    </submittedName>
</protein>
<dbReference type="EMBL" id="CAMXCT030003946">
    <property type="protein sequence ID" value="CAL4794322.1"/>
    <property type="molecule type" value="Genomic_DNA"/>
</dbReference>
<reference evidence="1" key="1">
    <citation type="submission" date="2022-10" db="EMBL/GenBank/DDBJ databases">
        <authorList>
            <person name="Chen Y."/>
            <person name="Dougan E. K."/>
            <person name="Chan C."/>
            <person name="Rhodes N."/>
            <person name="Thang M."/>
        </authorList>
    </citation>
    <scope>NUCLEOTIDE SEQUENCE</scope>
</reference>